<evidence type="ECO:0000259" key="1">
    <source>
        <dbReference type="PROSITE" id="PS51186"/>
    </source>
</evidence>
<dbReference type="InterPro" id="IPR016181">
    <property type="entry name" value="Acyl_CoA_acyltransferase"/>
</dbReference>
<proteinExistence type="predicted"/>
<dbReference type="EMBL" id="JBFXLS010000059">
    <property type="protein sequence ID" value="KAL2822233.1"/>
    <property type="molecule type" value="Genomic_DNA"/>
</dbReference>
<feature type="domain" description="N-acetyltransferase" evidence="1">
    <location>
        <begin position="66"/>
        <end position="217"/>
    </location>
</feature>
<dbReference type="InterPro" id="IPR000182">
    <property type="entry name" value="GNAT_dom"/>
</dbReference>
<dbReference type="Pfam" id="PF13508">
    <property type="entry name" value="Acetyltransf_7"/>
    <property type="match status" value="1"/>
</dbReference>
<dbReference type="CDD" id="cd04301">
    <property type="entry name" value="NAT_SF"/>
    <property type="match status" value="1"/>
</dbReference>
<dbReference type="Proteomes" id="UP001610335">
    <property type="component" value="Unassembled WGS sequence"/>
</dbReference>
<reference evidence="2 3" key="1">
    <citation type="submission" date="2024-07" db="EMBL/GenBank/DDBJ databases">
        <title>Section-level genome sequencing and comparative genomics of Aspergillus sections Usti and Cavernicolus.</title>
        <authorList>
            <consortium name="Lawrence Berkeley National Laboratory"/>
            <person name="Nybo J.L."/>
            <person name="Vesth T.C."/>
            <person name="Theobald S."/>
            <person name="Frisvad J.C."/>
            <person name="Larsen T.O."/>
            <person name="Kjaerboelling I."/>
            <person name="Rothschild-Mancinelli K."/>
            <person name="Lyhne E.K."/>
            <person name="Kogle M.E."/>
            <person name="Barry K."/>
            <person name="Clum A."/>
            <person name="Na H."/>
            <person name="Ledsgaard L."/>
            <person name="Lin J."/>
            <person name="Lipzen A."/>
            <person name="Kuo A."/>
            <person name="Riley R."/>
            <person name="Mondo S."/>
            <person name="LaButti K."/>
            <person name="Haridas S."/>
            <person name="Pangalinan J."/>
            <person name="Salamov A.A."/>
            <person name="Simmons B.A."/>
            <person name="Magnuson J.K."/>
            <person name="Chen J."/>
            <person name="Drula E."/>
            <person name="Henrissat B."/>
            <person name="Wiebenga A."/>
            <person name="Lubbers R.J."/>
            <person name="Gomes A.C."/>
            <person name="Makela M.R."/>
            <person name="Stajich J."/>
            <person name="Grigoriev I.V."/>
            <person name="Mortensen U.H."/>
            <person name="De vries R.P."/>
            <person name="Baker S.E."/>
            <person name="Andersen M.R."/>
        </authorList>
    </citation>
    <scope>NUCLEOTIDE SEQUENCE [LARGE SCALE GENOMIC DNA]</scope>
    <source>
        <strain evidence="2 3">CBS 600.67</strain>
    </source>
</reference>
<dbReference type="SUPFAM" id="SSF55729">
    <property type="entry name" value="Acyl-CoA N-acyltransferases (Nat)"/>
    <property type="match status" value="1"/>
</dbReference>
<sequence length="224" mass="25032">MAATNYTIRAREPSDIPATGELLYRSKLSLTINRLLFKNWPNEEVQRKNYKSALENVDSSTVESLSVIDNASGDVLGLLDIMRKRPATNINQASTPVVEKDKGSAPLEGPDYFNPEVLSAVQTASMALDRVMEETDHIKLIYILVKPEHRSRGIGQRLMEHMFTKAKSLGLPIALVTEPQVYNFFIKQGFKDTKHVDLDLAECAPPYSGFGIFRLAGMVWYPSA</sequence>
<dbReference type="PANTHER" id="PTHR42791">
    <property type="entry name" value="GNAT FAMILY ACETYLTRANSFERASE"/>
    <property type="match status" value="1"/>
</dbReference>
<name>A0ABR4I399_9EURO</name>
<gene>
    <name evidence="2" type="ORF">BDW59DRAFT_180907</name>
</gene>
<dbReference type="PANTHER" id="PTHR42791:SF4">
    <property type="entry name" value="ACETYLTRANSFERASE, GNAT FAMILY FAMILY (AFU_ORTHOLOGUE AFUA_4G09540)-RELATED"/>
    <property type="match status" value="1"/>
</dbReference>
<dbReference type="Gene3D" id="3.40.630.30">
    <property type="match status" value="1"/>
</dbReference>
<comment type="caution">
    <text evidence="2">The sequence shown here is derived from an EMBL/GenBank/DDBJ whole genome shotgun (WGS) entry which is preliminary data.</text>
</comment>
<accession>A0ABR4I399</accession>
<organism evidence="2 3">
    <name type="scientific">Aspergillus cavernicola</name>
    <dbReference type="NCBI Taxonomy" id="176166"/>
    <lineage>
        <taxon>Eukaryota</taxon>
        <taxon>Fungi</taxon>
        <taxon>Dikarya</taxon>
        <taxon>Ascomycota</taxon>
        <taxon>Pezizomycotina</taxon>
        <taxon>Eurotiomycetes</taxon>
        <taxon>Eurotiomycetidae</taxon>
        <taxon>Eurotiales</taxon>
        <taxon>Aspergillaceae</taxon>
        <taxon>Aspergillus</taxon>
        <taxon>Aspergillus subgen. Nidulantes</taxon>
    </lineage>
</organism>
<dbReference type="InterPro" id="IPR052523">
    <property type="entry name" value="Trichothecene_AcTrans"/>
</dbReference>
<protein>
    <recommendedName>
        <fullName evidence="1">N-acetyltransferase domain-containing protein</fullName>
    </recommendedName>
</protein>
<evidence type="ECO:0000313" key="2">
    <source>
        <dbReference type="EMBL" id="KAL2822233.1"/>
    </source>
</evidence>
<dbReference type="PROSITE" id="PS51186">
    <property type="entry name" value="GNAT"/>
    <property type="match status" value="1"/>
</dbReference>
<keyword evidence="3" id="KW-1185">Reference proteome</keyword>
<evidence type="ECO:0000313" key="3">
    <source>
        <dbReference type="Proteomes" id="UP001610335"/>
    </source>
</evidence>